<dbReference type="RefSeq" id="WP_167637918.1">
    <property type="nucleotide sequence ID" value="NZ_JAATOP010000005.1"/>
</dbReference>
<accession>A0ABX0VWR8</accession>
<gene>
    <name evidence="1" type="ORF">HCZ30_08790</name>
</gene>
<protein>
    <submittedName>
        <fullName evidence="1">Uncharacterized protein</fullName>
    </submittedName>
</protein>
<dbReference type="Proteomes" id="UP000709466">
    <property type="component" value="Unassembled WGS sequence"/>
</dbReference>
<dbReference type="EMBL" id="JAATOP010000005">
    <property type="protein sequence ID" value="NIY72532.1"/>
    <property type="molecule type" value="Genomic_DNA"/>
</dbReference>
<proteinExistence type="predicted"/>
<keyword evidence="2" id="KW-1185">Reference proteome</keyword>
<reference evidence="1 2" key="1">
    <citation type="submission" date="2020-03" db="EMBL/GenBank/DDBJ databases">
        <title>Bacterial isolates of synthetic phycosphere.</title>
        <authorList>
            <person name="Fu H."/>
            <person name="Moran M.A."/>
        </authorList>
    </citation>
    <scope>NUCLEOTIDE SEQUENCE [LARGE SCALE GENOMIC DNA]</scope>
    <source>
        <strain evidence="1 2">HF1</strain>
    </source>
</reference>
<evidence type="ECO:0000313" key="1">
    <source>
        <dbReference type="EMBL" id="NIY72532.1"/>
    </source>
</evidence>
<comment type="caution">
    <text evidence="1">The sequence shown here is derived from an EMBL/GenBank/DDBJ whole genome shotgun (WGS) entry which is preliminary data.</text>
</comment>
<name>A0ABX0VWR8_9RHOB</name>
<organism evidence="1 2">
    <name type="scientific">Marivivens donghaensis</name>
    <dbReference type="NCBI Taxonomy" id="1699413"/>
    <lineage>
        <taxon>Bacteria</taxon>
        <taxon>Pseudomonadati</taxon>
        <taxon>Pseudomonadota</taxon>
        <taxon>Alphaproteobacteria</taxon>
        <taxon>Rhodobacterales</taxon>
        <taxon>Paracoccaceae</taxon>
        <taxon>Marivivens group</taxon>
        <taxon>Marivivens</taxon>
    </lineage>
</organism>
<sequence>MTREEVEEEIRADLAKLNCAQSNFSLPDCAPADPHVLGQGPEFTYVYRDTRRTVDGAELVFLFVEQMTVKLVRDAEELTRAAKKAGLLARLRTKRGGFGCGADNYSRQTWMEGHVRLMSAVHEGWGTRVALNYEMMLRKFPLTQEERTNSRKLDLSAYGVE</sequence>
<evidence type="ECO:0000313" key="2">
    <source>
        <dbReference type="Proteomes" id="UP000709466"/>
    </source>
</evidence>